<keyword evidence="2" id="KW-0560">Oxidoreductase</keyword>
<accession>A0A562ZSC9</accession>
<dbReference type="RefSeq" id="WP_145892887.1">
    <property type="nucleotide sequence ID" value="NZ_VOBQ01000008.1"/>
</dbReference>
<protein>
    <submittedName>
        <fullName evidence="3">Aromatic-ring-hydroxylating dioxygenase subunit beta</fullName>
    </submittedName>
</protein>
<proteinExistence type="inferred from homology"/>
<name>A0A562ZSC9_9BURK</name>
<sequence>MNADTLNAIDAVQTRHIAALDAQDMAGWLATFSSDPATSYICISAENEQRGLSIALMLDDSRARLEDRVSIVTKVWAGTYQAYRTRHFFQRLDCREAAPGRFEVVSNFLIVMTPEGGVSTLLTSGIYRDLVEVSPTGALLRQRRAVYDADALPRYVVFPF</sequence>
<dbReference type="Proteomes" id="UP000318199">
    <property type="component" value="Unassembled WGS sequence"/>
</dbReference>
<dbReference type="Gene3D" id="3.10.450.50">
    <property type="match status" value="1"/>
</dbReference>
<dbReference type="AlphaFoldDB" id="A0A562ZSC9"/>
<dbReference type="Pfam" id="PF00866">
    <property type="entry name" value="Ring_hydroxyl_B"/>
    <property type="match status" value="1"/>
</dbReference>
<dbReference type="GO" id="GO:0051213">
    <property type="term" value="F:dioxygenase activity"/>
    <property type="evidence" value="ECO:0007669"/>
    <property type="project" value="UniProtKB-KW"/>
</dbReference>
<dbReference type="SUPFAM" id="SSF54427">
    <property type="entry name" value="NTF2-like"/>
    <property type="match status" value="1"/>
</dbReference>
<dbReference type="OrthoDB" id="4719230at2"/>
<evidence type="ECO:0000256" key="1">
    <source>
        <dbReference type="ARBA" id="ARBA00009570"/>
    </source>
</evidence>
<dbReference type="InterPro" id="IPR032710">
    <property type="entry name" value="NTF2-like_dom_sf"/>
</dbReference>
<evidence type="ECO:0000313" key="3">
    <source>
        <dbReference type="EMBL" id="TWO71271.1"/>
    </source>
</evidence>
<evidence type="ECO:0000313" key="4">
    <source>
        <dbReference type="Proteomes" id="UP000318199"/>
    </source>
</evidence>
<keyword evidence="4" id="KW-1185">Reference proteome</keyword>
<comment type="caution">
    <text evidence="3">The sequence shown here is derived from an EMBL/GenBank/DDBJ whole genome shotgun (WGS) entry which is preliminary data.</text>
</comment>
<evidence type="ECO:0000256" key="2">
    <source>
        <dbReference type="ARBA" id="ARBA00023002"/>
    </source>
</evidence>
<gene>
    <name evidence="3" type="ORF">FN976_10075</name>
</gene>
<reference evidence="3 4" key="1">
    <citation type="submission" date="2019-07" db="EMBL/GenBank/DDBJ databases">
        <title>Caenimonas sedimenti sp. nov., isolated from activated sludge.</title>
        <authorList>
            <person name="Xu J."/>
        </authorList>
    </citation>
    <scope>NUCLEOTIDE SEQUENCE [LARGE SCALE GENOMIC DNA]</scope>
    <source>
        <strain evidence="3 4">HX-9-20</strain>
    </source>
</reference>
<keyword evidence="3" id="KW-0223">Dioxygenase</keyword>
<comment type="similarity">
    <text evidence="1">Belongs to the bacterial ring-hydroxylating dioxygenase beta subunit family.</text>
</comment>
<dbReference type="EMBL" id="VOBQ01000008">
    <property type="protein sequence ID" value="TWO71271.1"/>
    <property type="molecule type" value="Genomic_DNA"/>
</dbReference>
<organism evidence="3 4">
    <name type="scientific">Caenimonas sedimenti</name>
    <dbReference type="NCBI Taxonomy" id="2596921"/>
    <lineage>
        <taxon>Bacteria</taxon>
        <taxon>Pseudomonadati</taxon>
        <taxon>Pseudomonadota</taxon>
        <taxon>Betaproteobacteria</taxon>
        <taxon>Burkholderiales</taxon>
        <taxon>Comamonadaceae</taxon>
        <taxon>Caenimonas</taxon>
    </lineage>
</organism>
<dbReference type="InterPro" id="IPR000391">
    <property type="entry name" value="Rng_hydr_dOase-bsu"/>
</dbReference>